<dbReference type="OrthoDB" id="413649at2759"/>
<evidence type="ECO:0000313" key="6">
    <source>
        <dbReference type="EMBL" id="CAD7233972.1"/>
    </source>
</evidence>
<keyword evidence="5" id="KW-0238">DNA-binding</keyword>
<dbReference type="Pfam" id="PF02463">
    <property type="entry name" value="SMC_N"/>
    <property type="match status" value="1"/>
</dbReference>
<dbReference type="InterPro" id="IPR003395">
    <property type="entry name" value="RecF/RecN/SMC_N"/>
</dbReference>
<dbReference type="GO" id="GO:0005524">
    <property type="term" value="F:ATP binding"/>
    <property type="evidence" value="ECO:0007669"/>
    <property type="project" value="UniProtKB-KW"/>
</dbReference>
<dbReference type="EMBL" id="OB667411">
    <property type="protein sequence ID" value="CAD7233972.1"/>
    <property type="molecule type" value="Genomic_DNA"/>
</dbReference>
<protein>
    <submittedName>
        <fullName evidence="6">Uncharacterized protein</fullName>
    </submittedName>
</protein>
<dbReference type="GO" id="GO:0007062">
    <property type="term" value="P:sister chromatid cohesion"/>
    <property type="evidence" value="ECO:0007669"/>
    <property type="project" value="InterPro"/>
</dbReference>
<dbReference type="InterPro" id="IPR024704">
    <property type="entry name" value="SMC"/>
</dbReference>
<evidence type="ECO:0000256" key="3">
    <source>
        <dbReference type="ARBA" id="ARBA00022840"/>
    </source>
</evidence>
<keyword evidence="4" id="KW-0175">Coiled coil</keyword>
<dbReference type="Gene3D" id="3.40.50.300">
    <property type="entry name" value="P-loop containing nucleotide triphosphate hydrolases"/>
    <property type="match status" value="2"/>
</dbReference>
<proteinExistence type="inferred from homology"/>
<dbReference type="InterPro" id="IPR027417">
    <property type="entry name" value="P-loop_NTPase"/>
</dbReference>
<evidence type="ECO:0000256" key="1">
    <source>
        <dbReference type="ARBA" id="ARBA00022490"/>
    </source>
</evidence>
<dbReference type="SUPFAM" id="SSF52540">
    <property type="entry name" value="P-loop containing nucleoside triphosphate hydrolases"/>
    <property type="match status" value="1"/>
</dbReference>
<evidence type="ECO:0000256" key="5">
    <source>
        <dbReference type="ARBA" id="ARBA00023125"/>
    </source>
</evidence>
<dbReference type="PIRSF" id="PIRSF005719">
    <property type="entry name" value="SMC"/>
    <property type="match status" value="1"/>
</dbReference>
<dbReference type="GO" id="GO:0016887">
    <property type="term" value="F:ATP hydrolysis activity"/>
    <property type="evidence" value="ECO:0007669"/>
    <property type="project" value="InterPro"/>
</dbReference>
<dbReference type="SUPFAM" id="SSF75553">
    <property type="entry name" value="Smc hinge domain"/>
    <property type="match status" value="1"/>
</dbReference>
<dbReference type="GO" id="GO:0005694">
    <property type="term" value="C:chromosome"/>
    <property type="evidence" value="ECO:0007669"/>
    <property type="project" value="InterPro"/>
</dbReference>
<dbReference type="PANTHER" id="PTHR43977">
    <property type="entry name" value="STRUCTURAL MAINTENANCE OF CHROMOSOMES PROTEIN 3"/>
    <property type="match status" value="1"/>
</dbReference>
<gene>
    <name evidence="6" type="ORF">CTOB1V02_LOCUS11790</name>
</gene>
<name>A0A7R8ZR35_9CRUS</name>
<dbReference type="CDD" id="cd03278">
    <property type="entry name" value="ABC_SMC_barmotin"/>
    <property type="match status" value="1"/>
</dbReference>
<dbReference type="HAMAP" id="MF_01894">
    <property type="entry name" value="Smc_prok"/>
    <property type="match status" value="1"/>
</dbReference>
<dbReference type="Gene3D" id="1.20.1060.20">
    <property type="match status" value="1"/>
</dbReference>
<dbReference type="Gene3D" id="3.30.70.1620">
    <property type="match status" value="1"/>
</dbReference>
<dbReference type="InterPro" id="IPR011890">
    <property type="entry name" value="SMC_prok"/>
</dbReference>
<sequence>MRLNKLEIKGFKSFADKATVVFDSNITGIVGPNGCGKSNIIDSIRWVLGEQKTSQLRLDKMDNVLFNGTKTRNSTSMAEVSLTFDNTKNLLSSEFNEVKITRRLYRSGESEYLINNVSCRLKDISNLFMDSGVSSDSYAIIELGMVDDILSNKDNSRKKLFEQAASISKYKHSKKESLSKLKSTEEDLLRLDDVLEEISKNATTLKSQASKAEKYNSLKLEYKDLYLESVKSDLKDYKINFNALTTEKKKIEDSKFELIKKMSNIDALIQKLKIELVEKEKALVKIQKEYNEKLSSINKEQNQFNLINEEISNFAKNKEIHLTQIGDLNKEIIEFNTKITELKTEKNKIETNKLALNNSLKDKQNTLQSLDIKFKNSKSVQETDKLKYKSMSEAISKVEKQIVQLNTQIISSKTQLDRLNLEEEITKTDIASLKPDILKYQDHKIELPKTSRPDNTTALLDIVSAEENYKPIIEYIFANVYLIGSLDNISKSPILDHNTTITNLKGDIVLKSNYIVGGSSSLFDGAGVGRKQNLDNLTQEIQEIETKIYDLVKEEEKINNEISILKEKRDMLNLEEIQKEKNTLQSKLSNLSFQLDNYTKKDSQISTQIEELTKTIKSNQDELLKTQTKNQQEIKEFDVFKLKIEQNDSIFQEFLNQYNQAKTNYTQENLKFQNFEFLLKQNSDQIDFYTNKLDKSSDKVKELSDKISQLDATITKKSNELKALKDNLLKSNNIQVSNSSEIEEAEKTYHALRDNLSKLENDSRELYSQNNNTLGLLSNIESQINEKKLNLQSIKERLKIEFDIEFDEVFNSDLSTTKSKDELNTQLEILSKKLSSYGNINPLAIEAYQEVKQRYDFLNSQKQDILNSKNDLLNTIKEIDSTAKIRFLESFDLIRTNFIDTFRVLFTEDDDCDLVLVNPSDPLESDIDIIAKPKGKKPLSINQLSGGEKTLTATALLFSLYLLKPAPFCIFDEVDAPLDDTNISKFNNIIQRFSTNSQFIIVTHNKETMSYVDALYGVTMQEQGISKLVPVKFGDL</sequence>
<keyword evidence="1" id="KW-0963">Cytoplasm</keyword>
<evidence type="ECO:0000256" key="4">
    <source>
        <dbReference type="ARBA" id="ARBA00023054"/>
    </source>
</evidence>
<dbReference type="InterPro" id="IPR036277">
    <property type="entry name" value="SMC_hinge_sf"/>
</dbReference>
<dbReference type="GO" id="GO:0003677">
    <property type="term" value="F:DNA binding"/>
    <property type="evidence" value="ECO:0007669"/>
    <property type="project" value="UniProtKB-KW"/>
</dbReference>
<dbReference type="GO" id="GO:0030261">
    <property type="term" value="P:chromosome condensation"/>
    <property type="evidence" value="ECO:0007669"/>
    <property type="project" value="InterPro"/>
</dbReference>
<reference evidence="6" key="1">
    <citation type="submission" date="2020-11" db="EMBL/GenBank/DDBJ databases">
        <authorList>
            <person name="Tran Van P."/>
        </authorList>
    </citation>
    <scope>NUCLEOTIDE SEQUENCE</scope>
</reference>
<organism evidence="6">
    <name type="scientific">Cyprideis torosa</name>
    <dbReference type="NCBI Taxonomy" id="163714"/>
    <lineage>
        <taxon>Eukaryota</taxon>
        <taxon>Metazoa</taxon>
        <taxon>Ecdysozoa</taxon>
        <taxon>Arthropoda</taxon>
        <taxon>Crustacea</taxon>
        <taxon>Oligostraca</taxon>
        <taxon>Ostracoda</taxon>
        <taxon>Podocopa</taxon>
        <taxon>Podocopida</taxon>
        <taxon>Cytherocopina</taxon>
        <taxon>Cytheroidea</taxon>
        <taxon>Cytherideidae</taxon>
        <taxon>Cyprideis</taxon>
    </lineage>
</organism>
<keyword evidence="2" id="KW-0547">Nucleotide-binding</keyword>
<evidence type="ECO:0000256" key="2">
    <source>
        <dbReference type="ARBA" id="ARBA00022741"/>
    </source>
</evidence>
<accession>A0A7R8ZR35</accession>
<dbReference type="AlphaFoldDB" id="A0A7R8ZR35"/>
<keyword evidence="3" id="KW-0067">ATP-binding</keyword>